<dbReference type="InterPro" id="IPR001249">
    <property type="entry name" value="AcCoA_biotinCC"/>
</dbReference>
<dbReference type="InterPro" id="IPR000089">
    <property type="entry name" value="Biotin_lipoyl"/>
</dbReference>
<feature type="domain" description="Lipoyl-binding" evidence="9">
    <location>
        <begin position="69"/>
        <end position="153"/>
    </location>
</feature>
<dbReference type="GO" id="GO:0003989">
    <property type="term" value="F:acetyl-CoA carboxylase activity"/>
    <property type="evidence" value="ECO:0007669"/>
    <property type="project" value="InterPro"/>
</dbReference>
<evidence type="ECO:0000256" key="6">
    <source>
        <dbReference type="ARBA" id="ARBA00023160"/>
    </source>
</evidence>
<accession>A0A7W9STD2</accession>
<keyword evidence="6 8" id="KW-0275">Fatty acid biosynthesis</keyword>
<dbReference type="PANTHER" id="PTHR45266">
    <property type="entry name" value="OXALOACETATE DECARBOXYLASE ALPHA CHAIN"/>
    <property type="match status" value="1"/>
</dbReference>
<dbReference type="InterPro" id="IPR011053">
    <property type="entry name" value="Single_hybrid_motif"/>
</dbReference>
<dbReference type="EMBL" id="JACHGW010000003">
    <property type="protein sequence ID" value="MBB6051849.1"/>
    <property type="molecule type" value="Genomic_DNA"/>
</dbReference>
<evidence type="ECO:0000256" key="7">
    <source>
        <dbReference type="ARBA" id="ARBA00023267"/>
    </source>
</evidence>
<keyword evidence="3 8" id="KW-0444">Lipid biosynthesis</keyword>
<dbReference type="PANTHER" id="PTHR45266:SF3">
    <property type="entry name" value="OXALOACETATE DECARBOXYLASE ALPHA CHAIN"/>
    <property type="match status" value="1"/>
</dbReference>
<evidence type="ECO:0000259" key="9">
    <source>
        <dbReference type="PROSITE" id="PS50968"/>
    </source>
</evidence>
<dbReference type="UniPathway" id="UPA00094"/>
<comment type="function">
    <text evidence="8">This protein is a component of the acetyl coenzyme A carboxylase complex; first, biotin carboxylase catalyzes the carboxylation of the carrier protein and then the transcarboxylase transfers the carboxyl group to form malonyl-CoA.</text>
</comment>
<proteinExistence type="predicted"/>
<dbReference type="PROSITE" id="PS00188">
    <property type="entry name" value="BIOTIN"/>
    <property type="match status" value="1"/>
</dbReference>
<evidence type="ECO:0000256" key="3">
    <source>
        <dbReference type="ARBA" id="ARBA00022516"/>
    </source>
</evidence>
<evidence type="ECO:0000313" key="10">
    <source>
        <dbReference type="EMBL" id="MBB6051849.1"/>
    </source>
</evidence>
<dbReference type="CDD" id="cd06850">
    <property type="entry name" value="biotinyl_domain"/>
    <property type="match status" value="1"/>
</dbReference>
<dbReference type="Pfam" id="PF00364">
    <property type="entry name" value="Biotin_lipoyl"/>
    <property type="match status" value="1"/>
</dbReference>
<name>A0A7W9STD2_ARMRO</name>
<dbReference type="SUPFAM" id="SSF51230">
    <property type="entry name" value="Single hybrid motif"/>
    <property type="match status" value="1"/>
</dbReference>
<dbReference type="PRINTS" id="PR01071">
    <property type="entry name" value="ACOABIOTINCC"/>
</dbReference>
<gene>
    <name evidence="10" type="ORF">HNQ39_003659</name>
</gene>
<dbReference type="AlphaFoldDB" id="A0A7W9STD2"/>
<dbReference type="GO" id="GO:0006633">
    <property type="term" value="P:fatty acid biosynthetic process"/>
    <property type="evidence" value="ECO:0007669"/>
    <property type="project" value="UniProtKB-UniPathway"/>
</dbReference>
<protein>
    <recommendedName>
        <fullName evidence="2 8">Biotin carboxyl carrier protein of acetyl-CoA carboxylase</fullName>
    </recommendedName>
</protein>
<keyword evidence="7 8" id="KW-0092">Biotin</keyword>
<dbReference type="Gene3D" id="2.40.50.100">
    <property type="match status" value="1"/>
</dbReference>
<evidence type="ECO:0000256" key="1">
    <source>
        <dbReference type="ARBA" id="ARBA00005194"/>
    </source>
</evidence>
<evidence type="ECO:0000256" key="4">
    <source>
        <dbReference type="ARBA" id="ARBA00022832"/>
    </source>
</evidence>
<reference evidence="10 11" key="1">
    <citation type="submission" date="2020-08" db="EMBL/GenBank/DDBJ databases">
        <title>Genomic Encyclopedia of Type Strains, Phase IV (KMG-IV): sequencing the most valuable type-strain genomes for metagenomic binning, comparative biology and taxonomic classification.</title>
        <authorList>
            <person name="Goeker M."/>
        </authorList>
    </citation>
    <scope>NUCLEOTIDE SEQUENCE [LARGE SCALE GENOMIC DNA]</scope>
    <source>
        <strain evidence="10 11">DSM 23562</strain>
    </source>
</reference>
<keyword evidence="4 8" id="KW-0276">Fatty acid metabolism</keyword>
<evidence type="ECO:0000256" key="8">
    <source>
        <dbReference type="RuleBase" id="RU364072"/>
    </source>
</evidence>
<evidence type="ECO:0000256" key="2">
    <source>
        <dbReference type="ARBA" id="ARBA00017562"/>
    </source>
</evidence>
<evidence type="ECO:0000256" key="5">
    <source>
        <dbReference type="ARBA" id="ARBA00023098"/>
    </source>
</evidence>
<keyword evidence="5 8" id="KW-0443">Lipid metabolism</keyword>
<comment type="caution">
    <text evidence="10">The sequence shown here is derived from an EMBL/GenBank/DDBJ whole genome shotgun (WGS) entry which is preliminary data.</text>
</comment>
<dbReference type="InterPro" id="IPR050709">
    <property type="entry name" value="Biotin_Carboxyl_Carrier/Decarb"/>
</dbReference>
<evidence type="ECO:0000313" key="11">
    <source>
        <dbReference type="Proteomes" id="UP000520814"/>
    </source>
</evidence>
<sequence length="154" mass="15985">MSDFPIAPEELRRLARLVEQHDLAELRYEEGSLRVTLRTTVPTLAVPVAGATVAAPLPLTAAPVAAGATATAAAPTGTPIEAPIMGVFYRSPAPGAPSFVEVGDTVEKDQPIGMIEAMKVFSEVLADHAGRVVAIPAENGKLVQPGDPLVLLES</sequence>
<dbReference type="GO" id="GO:0009317">
    <property type="term" value="C:acetyl-CoA carboxylase complex"/>
    <property type="evidence" value="ECO:0007669"/>
    <property type="project" value="InterPro"/>
</dbReference>
<dbReference type="RefSeq" id="WP_221290106.1">
    <property type="nucleotide sequence ID" value="NZ_JACHGW010000003.1"/>
</dbReference>
<dbReference type="InterPro" id="IPR001882">
    <property type="entry name" value="Biotin_BS"/>
</dbReference>
<dbReference type="PROSITE" id="PS50968">
    <property type="entry name" value="BIOTINYL_LIPOYL"/>
    <property type="match status" value="1"/>
</dbReference>
<dbReference type="Proteomes" id="UP000520814">
    <property type="component" value="Unassembled WGS sequence"/>
</dbReference>
<keyword evidence="11" id="KW-1185">Reference proteome</keyword>
<organism evidence="10 11">
    <name type="scientific">Armatimonas rosea</name>
    <dbReference type="NCBI Taxonomy" id="685828"/>
    <lineage>
        <taxon>Bacteria</taxon>
        <taxon>Bacillati</taxon>
        <taxon>Armatimonadota</taxon>
        <taxon>Armatimonadia</taxon>
        <taxon>Armatimonadales</taxon>
        <taxon>Armatimonadaceae</taxon>
        <taxon>Armatimonas</taxon>
    </lineage>
</organism>
<comment type="pathway">
    <text evidence="1 8">Lipid metabolism; fatty acid biosynthesis.</text>
</comment>